<dbReference type="InterPro" id="IPR000953">
    <property type="entry name" value="Chromo/chromo_shadow_dom"/>
</dbReference>
<feature type="domain" description="Chromo" evidence="4">
    <location>
        <begin position="99"/>
        <end position="156"/>
    </location>
</feature>
<feature type="compositionally biased region" description="Polar residues" evidence="3">
    <location>
        <begin position="46"/>
        <end position="58"/>
    </location>
</feature>
<evidence type="ECO:0000256" key="1">
    <source>
        <dbReference type="ARBA" id="ARBA00004123"/>
    </source>
</evidence>
<dbReference type="InterPro" id="IPR051219">
    <property type="entry name" value="Heterochromatin_chromo-domain"/>
</dbReference>
<evidence type="ECO:0000259" key="4">
    <source>
        <dbReference type="PROSITE" id="PS50013"/>
    </source>
</evidence>
<sequence>MSTESSKSGNSSPQKSLDESIESRVSTTSKEDSSTKRGDVGIKGASQKTSDAITNKTPTQRKRRGADNAEREVAPPSVVVSPSAKRSSGIKSDDEPPEYEVEAVVDKKSGKKKAIEYQVKWKGYKELSWEPLKNLHCADLIRAYEDSVKSSRLKSSPAPKRASVHVAEKFSPKHVAPVKVAAIKKRSHSVARKTPVLKTANHVLQQSFCEQTAEEIFGALVVKNLSALSPEVSANAQIEIMKVINEAKQESA</sequence>
<dbReference type="Proteomes" id="UP000887574">
    <property type="component" value="Unplaced"/>
</dbReference>
<dbReference type="InterPro" id="IPR023780">
    <property type="entry name" value="Chromo_domain"/>
</dbReference>
<reference evidence="6" key="1">
    <citation type="submission" date="2022-11" db="UniProtKB">
        <authorList>
            <consortium name="WormBaseParasite"/>
        </authorList>
    </citation>
    <scope>IDENTIFICATION</scope>
</reference>
<dbReference type="SMART" id="SM00298">
    <property type="entry name" value="CHROMO"/>
    <property type="match status" value="1"/>
</dbReference>
<comment type="subcellular location">
    <subcellularLocation>
        <location evidence="1">Nucleus</location>
    </subcellularLocation>
</comment>
<evidence type="ECO:0000313" key="5">
    <source>
        <dbReference type="Proteomes" id="UP000887574"/>
    </source>
</evidence>
<protein>
    <submittedName>
        <fullName evidence="6">Chromo domain-containing protein</fullName>
    </submittedName>
</protein>
<evidence type="ECO:0000256" key="3">
    <source>
        <dbReference type="SAM" id="MobiDB-lite"/>
    </source>
</evidence>
<dbReference type="PANTHER" id="PTHR22812">
    <property type="entry name" value="CHROMOBOX PROTEIN"/>
    <property type="match status" value="1"/>
</dbReference>
<feature type="region of interest" description="Disordered" evidence="3">
    <location>
        <begin position="1"/>
        <end position="102"/>
    </location>
</feature>
<accession>A0A915EF52</accession>
<evidence type="ECO:0000256" key="2">
    <source>
        <dbReference type="ARBA" id="ARBA00023242"/>
    </source>
</evidence>
<dbReference type="SUPFAM" id="SSF54160">
    <property type="entry name" value="Chromo domain-like"/>
    <property type="match status" value="1"/>
</dbReference>
<name>A0A915EF52_9BILA</name>
<dbReference type="CDD" id="cd00024">
    <property type="entry name" value="CD_CSD"/>
    <property type="match status" value="1"/>
</dbReference>
<dbReference type="InterPro" id="IPR016197">
    <property type="entry name" value="Chromo-like_dom_sf"/>
</dbReference>
<dbReference type="Pfam" id="PF00385">
    <property type="entry name" value="Chromo"/>
    <property type="match status" value="1"/>
</dbReference>
<proteinExistence type="predicted"/>
<feature type="compositionally biased region" description="Low complexity" evidence="3">
    <location>
        <begin position="1"/>
        <end position="15"/>
    </location>
</feature>
<dbReference type="PROSITE" id="PS50013">
    <property type="entry name" value="CHROMO_2"/>
    <property type="match status" value="1"/>
</dbReference>
<evidence type="ECO:0000313" key="6">
    <source>
        <dbReference type="WBParaSite" id="jg4665"/>
    </source>
</evidence>
<keyword evidence="5" id="KW-1185">Reference proteome</keyword>
<dbReference type="WBParaSite" id="jg4665">
    <property type="protein sequence ID" value="jg4665"/>
    <property type="gene ID" value="jg4665"/>
</dbReference>
<dbReference type="GO" id="GO:0005634">
    <property type="term" value="C:nucleus"/>
    <property type="evidence" value="ECO:0007669"/>
    <property type="project" value="UniProtKB-SubCell"/>
</dbReference>
<dbReference type="AlphaFoldDB" id="A0A915EF52"/>
<organism evidence="5 6">
    <name type="scientific">Ditylenchus dipsaci</name>
    <dbReference type="NCBI Taxonomy" id="166011"/>
    <lineage>
        <taxon>Eukaryota</taxon>
        <taxon>Metazoa</taxon>
        <taxon>Ecdysozoa</taxon>
        <taxon>Nematoda</taxon>
        <taxon>Chromadorea</taxon>
        <taxon>Rhabditida</taxon>
        <taxon>Tylenchina</taxon>
        <taxon>Tylenchomorpha</taxon>
        <taxon>Sphaerularioidea</taxon>
        <taxon>Anguinidae</taxon>
        <taxon>Anguininae</taxon>
        <taxon>Ditylenchus</taxon>
    </lineage>
</organism>
<dbReference type="Gene3D" id="2.40.50.40">
    <property type="match status" value="1"/>
</dbReference>
<feature type="compositionally biased region" description="Basic and acidic residues" evidence="3">
    <location>
        <begin position="29"/>
        <end position="40"/>
    </location>
</feature>
<keyword evidence="2" id="KW-0539">Nucleus</keyword>